<keyword evidence="2" id="KW-1185">Reference proteome</keyword>
<evidence type="ECO:0000313" key="1">
    <source>
        <dbReference type="EMBL" id="ADG76482.1"/>
    </source>
</evidence>
<dbReference type="KEGG" id="cfl:Cfla_3611"/>
<dbReference type="OrthoDB" id="357461at2"/>
<name>D5UDM6_CELFN</name>
<protein>
    <recommendedName>
        <fullName evidence="3">NHL repeat containing protein</fullName>
    </recommendedName>
</protein>
<proteinExistence type="predicted"/>
<dbReference type="HOGENOM" id="CLU_071247_0_0_11"/>
<dbReference type="EMBL" id="CP001964">
    <property type="protein sequence ID" value="ADG76482.1"/>
    <property type="molecule type" value="Genomic_DNA"/>
</dbReference>
<organism evidence="1 2">
    <name type="scientific">Cellulomonas flavigena (strain ATCC 482 / DSM 20109 / BCRC 11376 / JCM 18109 / NBRC 3775 / NCIMB 8073 / NRS 134)</name>
    <dbReference type="NCBI Taxonomy" id="446466"/>
    <lineage>
        <taxon>Bacteria</taxon>
        <taxon>Bacillati</taxon>
        <taxon>Actinomycetota</taxon>
        <taxon>Actinomycetes</taxon>
        <taxon>Micrococcales</taxon>
        <taxon>Cellulomonadaceae</taxon>
        <taxon>Cellulomonas</taxon>
    </lineage>
</organism>
<evidence type="ECO:0008006" key="3">
    <source>
        <dbReference type="Google" id="ProtNLM"/>
    </source>
</evidence>
<accession>D5UDM6</accession>
<dbReference type="AlphaFoldDB" id="D5UDM6"/>
<dbReference type="eggNOG" id="ENOG502ZAIH">
    <property type="taxonomic scope" value="Bacteria"/>
</dbReference>
<reference evidence="1 2" key="1">
    <citation type="journal article" date="2010" name="Stand. Genomic Sci.">
        <title>Complete genome sequence of Cellulomonas flavigena type strain (134).</title>
        <authorList>
            <person name="Abt B."/>
            <person name="Foster B."/>
            <person name="Lapidus A."/>
            <person name="Clum A."/>
            <person name="Sun H."/>
            <person name="Pukall R."/>
            <person name="Lucas S."/>
            <person name="Glavina Del Rio T."/>
            <person name="Nolan M."/>
            <person name="Tice H."/>
            <person name="Cheng J.F."/>
            <person name="Pitluck S."/>
            <person name="Liolios K."/>
            <person name="Ivanova N."/>
            <person name="Mavromatis K."/>
            <person name="Ovchinnikova G."/>
            <person name="Pati A."/>
            <person name="Goodwin L."/>
            <person name="Chen A."/>
            <person name="Palaniappan K."/>
            <person name="Land M."/>
            <person name="Hauser L."/>
            <person name="Chang Y.J."/>
            <person name="Jeffries C.D."/>
            <person name="Rohde M."/>
            <person name="Goker M."/>
            <person name="Woyke T."/>
            <person name="Bristow J."/>
            <person name="Eisen J.A."/>
            <person name="Markowitz V."/>
            <person name="Hugenholtz P."/>
            <person name="Kyrpides N.C."/>
            <person name="Klenk H.P."/>
        </authorList>
    </citation>
    <scope>NUCLEOTIDE SEQUENCE [LARGE SCALE GENOMIC DNA]</scope>
    <source>
        <strain evidence="2">ATCC 482 / DSM 20109 / BCRC 11376 / JCM 18109 / NBRC 3775 / NCIMB 8073 / NRS 134</strain>
    </source>
</reference>
<dbReference type="RefSeq" id="WP_013118810.1">
    <property type="nucleotide sequence ID" value="NC_014151.1"/>
</dbReference>
<dbReference type="Proteomes" id="UP000000849">
    <property type="component" value="Chromosome"/>
</dbReference>
<evidence type="ECO:0000313" key="2">
    <source>
        <dbReference type="Proteomes" id="UP000000849"/>
    </source>
</evidence>
<sequence length="336" mass="35321">MKLVTTADLRLPDRVGGLLDATSCLVSGAGVFVAVARWDGGERYALVSIADQAVRTVVLDDVDAVFADHAPALVLLEDDAVGLVVDPGTLRVHGTDLRLRREIAIDGGDVLDHDALHGQRPAVCGRASRGTFAGAHVVVLDEPIARGNPRYLASLRVGGSDASWTGLRTLGLEGFPVDRFGLDGLDTGPDAPGIVGVVVGDAVGRGDDLLVCVEGSDGSSVRKWGSDFFTLTRVTADGTVTTPLYEQSGWKRSPGKRGLHGKITASGRYVVLTPVFASGDWKGRQRLLDLETGELVVPVLPRGATGMRIVDHHGATFWLSDGAQRIVCAEQAGPHG</sequence>
<gene>
    <name evidence="1" type="ordered locus">Cfla_3611</name>
</gene>